<reference evidence="1" key="1">
    <citation type="submission" date="2023-06" db="EMBL/GenBank/DDBJ databases">
        <title>Genome-scale phylogeny and comparative genomics of the fungal order Sordariales.</title>
        <authorList>
            <consortium name="Lawrence Berkeley National Laboratory"/>
            <person name="Hensen N."/>
            <person name="Bonometti L."/>
            <person name="Westerberg I."/>
            <person name="Brannstrom I.O."/>
            <person name="Guillou S."/>
            <person name="Cros-Aarteil S."/>
            <person name="Calhoun S."/>
            <person name="Haridas S."/>
            <person name="Kuo A."/>
            <person name="Mondo S."/>
            <person name="Pangilinan J."/>
            <person name="Riley R."/>
            <person name="Labutti K."/>
            <person name="Andreopoulos B."/>
            <person name="Lipzen A."/>
            <person name="Chen C."/>
            <person name="Yanf M."/>
            <person name="Daum C."/>
            <person name="Ng V."/>
            <person name="Clum A."/>
            <person name="Steindorff A."/>
            <person name="Ohm R."/>
            <person name="Martin F."/>
            <person name="Silar P."/>
            <person name="Natvig D."/>
            <person name="Lalanne C."/>
            <person name="Gautier V."/>
            <person name="Ament-Velasquez S.L."/>
            <person name="Kruys A."/>
            <person name="Hutchinson M.I."/>
            <person name="Powell A.J."/>
            <person name="Barry K."/>
            <person name="Miller A.N."/>
            <person name="Grigoriev I.V."/>
            <person name="Debuchy R."/>
            <person name="Gladieux P."/>
            <person name="Thoren M.H."/>
            <person name="Johannesson H."/>
        </authorList>
    </citation>
    <scope>NUCLEOTIDE SEQUENCE</scope>
    <source>
        <strain evidence="1">SMH2532-1</strain>
    </source>
</reference>
<evidence type="ECO:0000313" key="2">
    <source>
        <dbReference type="Proteomes" id="UP001174936"/>
    </source>
</evidence>
<accession>A0AA40CMA9</accession>
<name>A0AA40CMA9_9PEZI</name>
<dbReference type="Proteomes" id="UP001174936">
    <property type="component" value="Unassembled WGS sequence"/>
</dbReference>
<dbReference type="EMBL" id="JAULSV010000005">
    <property type="protein sequence ID" value="KAK0644226.1"/>
    <property type="molecule type" value="Genomic_DNA"/>
</dbReference>
<gene>
    <name evidence="1" type="ORF">B0T16DRAFT_417354</name>
</gene>
<protein>
    <recommendedName>
        <fullName evidence="3">Heterokaryon incompatibility domain-containing protein</fullName>
    </recommendedName>
</protein>
<keyword evidence="2" id="KW-1185">Reference proteome</keyword>
<sequence>MSSDIRHRILLEWERCRVEWNSASPSGPISTFGFKAVSEIDLDGHWFKERDRRSQTNSSRPRQIAQPTRVLFPGQHVPIDPSSRPAFFFRRSLLRRTASQYSFAHLDEAFSQIAPSSFVAPVSEADNELIVDRASHLLSRLPATPLRLPNLLAPPEDPDKHGWLRIDGGAVKWETLESVHRVSTCVIRMALAIATTWDRSLEQNMRGRESHKFRELLDFLSELLDSTSYELEMLGPQMKWQSWRWFVLKSYLWSTWQRCVALHYWRILQDQLVSGFDYTSLSDLTLRPNVDSVAASEQQTALKSEYMCSLAYHILRRSRSTAVLDLRKFHSVFSRQFRYEPGRCNNVASCDGTSPSACRRIKGATIVDQSQHDLLCPDPKECRRIRWDESSYRQVVGARAVSIMPRYEEGDDEVQHDLKFETASGDTLAVSHVWSHGQGGRPETGINECLHRRYCGIARKFGCSSYWIDVTCIPSAHELREEAIMNINKVFLSSRTVLLCDKDLMGIDTSVIETADDSAPASVSLMESILCTLLVCDWNVRAWTLLEALRGRKNIHILVQSGGKNRAISLRKILQSVTMHGSINIGILFLMNYHLFPAPSSFDWLTLNTDGSSELRMAKVKDLQRRGVFNVSYDARLAASRIEGGFLSVSEAATLLAQRFASRPGDDVIIWSLLVGDDPFSNAYHLWTRSTRGLDLMESDRAIYTGYLLSNVPRLHLPGFSWAPRQPGLLITAHGAQDSGNQYPPYDGNLSRIGTIEFNYDQPSTPKAYLRAVWGVSSLSFERGVVKSYDFRPPRTDMVPHAALLNSLENFSEGILLQPLQEIDESSTSQADIEGGAGADPAIALASVYKGPSRGPLFAICGRKAGGSVNDPWIWAGVLDWGAGIELPHFEVREVVLQ</sequence>
<dbReference type="PANTHER" id="PTHR39596">
    <property type="match status" value="1"/>
</dbReference>
<dbReference type="AlphaFoldDB" id="A0AA40CMA9"/>
<evidence type="ECO:0000313" key="1">
    <source>
        <dbReference type="EMBL" id="KAK0644226.1"/>
    </source>
</evidence>
<comment type="caution">
    <text evidence="1">The sequence shown here is derived from an EMBL/GenBank/DDBJ whole genome shotgun (WGS) entry which is preliminary data.</text>
</comment>
<evidence type="ECO:0008006" key="3">
    <source>
        <dbReference type="Google" id="ProtNLM"/>
    </source>
</evidence>
<organism evidence="1 2">
    <name type="scientific">Cercophora newfieldiana</name>
    <dbReference type="NCBI Taxonomy" id="92897"/>
    <lineage>
        <taxon>Eukaryota</taxon>
        <taxon>Fungi</taxon>
        <taxon>Dikarya</taxon>
        <taxon>Ascomycota</taxon>
        <taxon>Pezizomycotina</taxon>
        <taxon>Sordariomycetes</taxon>
        <taxon>Sordariomycetidae</taxon>
        <taxon>Sordariales</taxon>
        <taxon>Lasiosphaeriaceae</taxon>
        <taxon>Cercophora</taxon>
    </lineage>
</organism>
<dbReference type="PANTHER" id="PTHR39596:SF4">
    <property type="entry name" value="HET DOMAIN PROTEIN (AFU_ORTHOLOGUE AFUA_3G03140)-RELATED"/>
    <property type="match status" value="1"/>
</dbReference>
<proteinExistence type="predicted"/>